<name>C7QEC0_CATAD</name>
<dbReference type="InParanoid" id="C7QEC0"/>
<proteinExistence type="predicted"/>
<keyword evidence="5" id="KW-1185">Reference proteome</keyword>
<organism evidence="4 5">
    <name type="scientific">Catenulispora acidiphila (strain DSM 44928 / JCM 14897 / NBRC 102108 / NRRL B-24433 / ID139908)</name>
    <dbReference type="NCBI Taxonomy" id="479433"/>
    <lineage>
        <taxon>Bacteria</taxon>
        <taxon>Bacillati</taxon>
        <taxon>Actinomycetota</taxon>
        <taxon>Actinomycetes</taxon>
        <taxon>Catenulisporales</taxon>
        <taxon>Catenulisporaceae</taxon>
        <taxon>Catenulispora</taxon>
    </lineage>
</organism>
<feature type="chain" id="PRO_5002983080" evidence="2">
    <location>
        <begin position="33"/>
        <end position="304"/>
    </location>
</feature>
<dbReference type="Gene3D" id="1.10.530.10">
    <property type="match status" value="1"/>
</dbReference>
<dbReference type="InterPro" id="IPR052196">
    <property type="entry name" value="Bact_Kbp"/>
</dbReference>
<evidence type="ECO:0000313" key="4">
    <source>
        <dbReference type="EMBL" id="ACU70811.1"/>
    </source>
</evidence>
<feature type="domain" description="LysM" evidence="3">
    <location>
        <begin position="89"/>
        <end position="145"/>
    </location>
</feature>
<evidence type="ECO:0000313" key="5">
    <source>
        <dbReference type="Proteomes" id="UP000000851"/>
    </source>
</evidence>
<gene>
    <name evidence="4" type="ordered locus">Caci_1891</name>
</gene>
<accession>C7QEC0</accession>
<dbReference type="CDD" id="cd00118">
    <property type="entry name" value="LysM"/>
    <property type="match status" value="1"/>
</dbReference>
<dbReference type="PROSITE" id="PS51782">
    <property type="entry name" value="LYSM"/>
    <property type="match status" value="1"/>
</dbReference>
<dbReference type="SMART" id="SM00257">
    <property type="entry name" value="LysM"/>
    <property type="match status" value="1"/>
</dbReference>
<dbReference type="RefSeq" id="WP_012786105.1">
    <property type="nucleotide sequence ID" value="NC_013131.1"/>
</dbReference>
<protein>
    <submittedName>
        <fullName evidence="4">Lytic transglycosylase catalytic</fullName>
    </submittedName>
</protein>
<dbReference type="InterPro" id="IPR036779">
    <property type="entry name" value="LysM_dom_sf"/>
</dbReference>
<dbReference type="Pfam" id="PF01464">
    <property type="entry name" value="SLT"/>
    <property type="match status" value="1"/>
</dbReference>
<dbReference type="HOGENOM" id="CLU_083020_0_0_11"/>
<dbReference type="STRING" id="479433.Caci_1891"/>
<dbReference type="eggNOG" id="COG1652">
    <property type="taxonomic scope" value="Bacteria"/>
</dbReference>
<dbReference type="KEGG" id="cai:Caci_1891"/>
<dbReference type="PANTHER" id="PTHR34700:SF4">
    <property type="entry name" value="PHAGE-LIKE ELEMENT PBSX PROTEIN XKDP"/>
    <property type="match status" value="1"/>
</dbReference>
<evidence type="ECO:0000256" key="1">
    <source>
        <dbReference type="SAM" id="MobiDB-lite"/>
    </source>
</evidence>
<feature type="signal peptide" evidence="2">
    <location>
        <begin position="1"/>
        <end position="32"/>
    </location>
</feature>
<dbReference type="InterPro" id="IPR023346">
    <property type="entry name" value="Lysozyme-like_dom_sf"/>
</dbReference>
<dbReference type="Gene3D" id="3.10.350.10">
    <property type="entry name" value="LysM domain"/>
    <property type="match status" value="1"/>
</dbReference>
<evidence type="ECO:0000259" key="3">
    <source>
        <dbReference type="PROSITE" id="PS51782"/>
    </source>
</evidence>
<feature type="region of interest" description="Disordered" evidence="1">
    <location>
        <begin position="152"/>
        <end position="182"/>
    </location>
</feature>
<dbReference type="PANTHER" id="PTHR34700">
    <property type="entry name" value="POTASSIUM BINDING PROTEIN KBP"/>
    <property type="match status" value="1"/>
</dbReference>
<dbReference type="Pfam" id="PF01476">
    <property type="entry name" value="LysM"/>
    <property type="match status" value="1"/>
</dbReference>
<reference evidence="4 5" key="1">
    <citation type="journal article" date="2009" name="Stand. Genomic Sci.">
        <title>Complete genome sequence of Catenulispora acidiphila type strain (ID 139908).</title>
        <authorList>
            <person name="Copeland A."/>
            <person name="Lapidus A."/>
            <person name="Glavina Del Rio T."/>
            <person name="Nolan M."/>
            <person name="Lucas S."/>
            <person name="Chen F."/>
            <person name="Tice H."/>
            <person name="Cheng J.F."/>
            <person name="Bruce D."/>
            <person name="Goodwin L."/>
            <person name="Pitluck S."/>
            <person name="Mikhailova N."/>
            <person name="Pati A."/>
            <person name="Ivanova N."/>
            <person name="Mavromatis K."/>
            <person name="Chen A."/>
            <person name="Palaniappan K."/>
            <person name="Chain P."/>
            <person name="Land M."/>
            <person name="Hauser L."/>
            <person name="Chang Y.J."/>
            <person name="Jeffries C.D."/>
            <person name="Chertkov O."/>
            <person name="Brettin T."/>
            <person name="Detter J.C."/>
            <person name="Han C."/>
            <person name="Ali Z."/>
            <person name="Tindall B.J."/>
            <person name="Goker M."/>
            <person name="Bristow J."/>
            <person name="Eisen J.A."/>
            <person name="Markowitz V."/>
            <person name="Hugenholtz P."/>
            <person name="Kyrpides N.C."/>
            <person name="Klenk H.P."/>
        </authorList>
    </citation>
    <scope>NUCLEOTIDE SEQUENCE [LARGE SCALE GENOMIC DNA]</scope>
    <source>
        <strain evidence="5">DSM 44928 / JCM 14897 / NBRC 102108 / NRRL B-24433 / ID139908</strain>
    </source>
</reference>
<dbReference type="AlphaFoldDB" id="C7QEC0"/>
<dbReference type="OrthoDB" id="4629613at2"/>
<dbReference type="eggNOG" id="COG3953">
    <property type="taxonomic scope" value="Bacteria"/>
</dbReference>
<dbReference type="InterPro" id="IPR008258">
    <property type="entry name" value="Transglycosylase_SLT_dom_1"/>
</dbReference>
<keyword evidence="2" id="KW-0732">Signal</keyword>
<dbReference type="InterPro" id="IPR018392">
    <property type="entry name" value="LysM"/>
</dbReference>
<dbReference type="SUPFAM" id="SSF53955">
    <property type="entry name" value="Lysozyme-like"/>
    <property type="match status" value="1"/>
</dbReference>
<sequence length="304" mass="30540" precursor="true">MRTPLVLGRRSRGLTLTAAALGAVAVPSIASAAPALAATPHARPAAAPALAPAPASAVAAAVAASAPAPAQAAPVAAVAPKAAAAPKAATYTVRPGDTLSGIAQSKLGDGSKYPEIFKLNTGKAQADGHKLQDPNLILIGWVLNLPNGSATPAAAKPAVQSAPAKPAQPTQKTTTQTQSYSTTSASASSYANNLDGWIKQAISILNSHGYYVSYNAIYQTVMHESAGNPSATNGWDSNAAAGHPSIGLMQTIAPTFNAYALAGHGNIYNPVDNIIAGVRYAAAVYGSLDSVVAARCGGSCWYGY</sequence>
<dbReference type="Proteomes" id="UP000000851">
    <property type="component" value="Chromosome"/>
</dbReference>
<dbReference type="EMBL" id="CP001700">
    <property type="protein sequence ID" value="ACU70811.1"/>
    <property type="molecule type" value="Genomic_DNA"/>
</dbReference>
<evidence type="ECO:0000256" key="2">
    <source>
        <dbReference type="SAM" id="SignalP"/>
    </source>
</evidence>
<dbReference type="CDD" id="cd13402">
    <property type="entry name" value="LT_TF-like"/>
    <property type="match status" value="1"/>
</dbReference>